<sequence length="196" mass="21254">MPRVGQAGGKTLLQPLDRLRRDARGGLRPVLQLRAALEQEGAEALAFGCARLLQCGQRGACGALQRRAELLCVDAGGSLAGGQSPQLADRQRQQVRRARAQRSFGLQHLLDRRRVGLQRRGMGLLEGDAALDLATAQRAAEQRAQRRLGRARLVGQAQHQVEESTVDAAQLDAHRQRRLRAVDRGGGFGVTGHAIK</sequence>
<reference evidence="1" key="1">
    <citation type="submission" date="2016-10" db="EMBL/GenBank/DDBJ databases">
        <title>Sequence of Gallionella enrichment culture.</title>
        <authorList>
            <person name="Poehlein A."/>
            <person name="Muehling M."/>
            <person name="Daniel R."/>
        </authorList>
    </citation>
    <scope>NUCLEOTIDE SEQUENCE</scope>
</reference>
<evidence type="ECO:0000313" key="1">
    <source>
        <dbReference type="EMBL" id="OIQ75440.1"/>
    </source>
</evidence>
<proteinExistence type="predicted"/>
<protein>
    <submittedName>
        <fullName evidence="1">Uncharacterized protein</fullName>
    </submittedName>
</protein>
<gene>
    <name evidence="1" type="ORF">GALL_428900</name>
</gene>
<name>A0A1J5PX09_9ZZZZ</name>
<dbReference type="AlphaFoldDB" id="A0A1J5PX09"/>
<accession>A0A1J5PX09</accession>
<comment type="caution">
    <text evidence="1">The sequence shown here is derived from an EMBL/GenBank/DDBJ whole genome shotgun (WGS) entry which is preliminary data.</text>
</comment>
<organism evidence="1">
    <name type="scientific">mine drainage metagenome</name>
    <dbReference type="NCBI Taxonomy" id="410659"/>
    <lineage>
        <taxon>unclassified sequences</taxon>
        <taxon>metagenomes</taxon>
        <taxon>ecological metagenomes</taxon>
    </lineage>
</organism>
<dbReference type="EMBL" id="MLJW01002165">
    <property type="protein sequence ID" value="OIQ75440.1"/>
    <property type="molecule type" value="Genomic_DNA"/>
</dbReference>